<comment type="caution">
    <text evidence="2">The sequence shown here is derived from an EMBL/GenBank/DDBJ whole genome shotgun (WGS) entry which is preliminary data.</text>
</comment>
<dbReference type="AlphaFoldDB" id="A0A8S1P429"/>
<name>A0A8S1P429_PARPR</name>
<accession>A0A8S1P429</accession>
<dbReference type="EMBL" id="CAJJDM010000108">
    <property type="protein sequence ID" value="CAD8097730.1"/>
    <property type="molecule type" value="Genomic_DNA"/>
</dbReference>
<proteinExistence type="predicted"/>
<dbReference type="Proteomes" id="UP000688137">
    <property type="component" value="Unassembled WGS sequence"/>
</dbReference>
<evidence type="ECO:0000256" key="1">
    <source>
        <dbReference type="SAM" id="Phobius"/>
    </source>
</evidence>
<evidence type="ECO:0000313" key="2">
    <source>
        <dbReference type="EMBL" id="CAD8097730.1"/>
    </source>
</evidence>
<feature type="transmembrane region" description="Helical" evidence="1">
    <location>
        <begin position="139"/>
        <end position="159"/>
    </location>
</feature>
<gene>
    <name evidence="2" type="ORF">PPRIM_AZ9-3.1.T1050007</name>
</gene>
<keyword evidence="1" id="KW-0472">Membrane</keyword>
<protein>
    <recommendedName>
        <fullName evidence="4">Transmembrane protein</fullName>
    </recommendedName>
</protein>
<keyword evidence="3" id="KW-1185">Reference proteome</keyword>
<evidence type="ECO:0000313" key="3">
    <source>
        <dbReference type="Proteomes" id="UP000688137"/>
    </source>
</evidence>
<reference evidence="2" key="1">
    <citation type="submission" date="2021-01" db="EMBL/GenBank/DDBJ databases">
        <authorList>
            <consortium name="Genoscope - CEA"/>
            <person name="William W."/>
        </authorList>
    </citation>
    <scope>NUCLEOTIDE SEQUENCE</scope>
</reference>
<keyword evidence="1" id="KW-1133">Transmembrane helix</keyword>
<evidence type="ECO:0008006" key="4">
    <source>
        <dbReference type="Google" id="ProtNLM"/>
    </source>
</evidence>
<sequence length="299" mass="34824">MDNKVGQSSEQNNISLLIEINELGVVKISLSIKGMLQQKQLVIRIGQFCQNFLDSWDHFIYIQGCENRSIEAKQQFGKLTELHELLVIQINLSAYEMNINKIKSHNRCLRFFTNITYSSEVTAGIYPFNKLQNFQGQPLIFNQYNIIIIALIMLFFELAKFNGLIQSRFFDPNEIDTHIEIKKISYSQNKILSEEIVIAQTIESISIIFYWQCIDQELLKIQLFCLEQCCPQTNIKCDIKKILTVRLQAKFLLNQNSQNYIKISKTSVSLSATQVIKQSNDYEKLLFKLEKLNRKIKKS</sequence>
<organism evidence="2 3">
    <name type="scientific">Paramecium primaurelia</name>
    <dbReference type="NCBI Taxonomy" id="5886"/>
    <lineage>
        <taxon>Eukaryota</taxon>
        <taxon>Sar</taxon>
        <taxon>Alveolata</taxon>
        <taxon>Ciliophora</taxon>
        <taxon>Intramacronucleata</taxon>
        <taxon>Oligohymenophorea</taxon>
        <taxon>Peniculida</taxon>
        <taxon>Parameciidae</taxon>
        <taxon>Paramecium</taxon>
    </lineage>
</organism>
<keyword evidence="1" id="KW-0812">Transmembrane</keyword>